<dbReference type="Proteomes" id="UP000625283">
    <property type="component" value="Unassembled WGS sequence"/>
</dbReference>
<dbReference type="InterPro" id="IPR014718">
    <property type="entry name" value="GH-type_carb-bd"/>
</dbReference>
<evidence type="ECO:0000256" key="1">
    <source>
        <dbReference type="ARBA" id="ARBA00001614"/>
    </source>
</evidence>
<evidence type="ECO:0000256" key="4">
    <source>
        <dbReference type="ARBA" id="ARBA00006206"/>
    </source>
</evidence>
<dbReference type="CDD" id="cd09019">
    <property type="entry name" value="galactose_mutarotase_like"/>
    <property type="match status" value="1"/>
</dbReference>
<dbReference type="PANTHER" id="PTHR10091:SF0">
    <property type="entry name" value="GALACTOSE MUTAROTASE"/>
    <property type="match status" value="1"/>
</dbReference>
<dbReference type="PROSITE" id="PS00545">
    <property type="entry name" value="ALDOSE_1_EPIMERASE"/>
    <property type="match status" value="1"/>
</dbReference>
<gene>
    <name evidence="12" type="ORF">JKG61_11005</name>
</gene>
<evidence type="ECO:0000256" key="11">
    <source>
        <dbReference type="PIRNR" id="PIRNR005096"/>
    </source>
</evidence>
<keyword evidence="13" id="KW-1185">Reference proteome</keyword>
<dbReference type="PANTHER" id="PTHR10091">
    <property type="entry name" value="ALDOSE-1-EPIMERASE"/>
    <property type="match status" value="1"/>
</dbReference>
<dbReference type="InterPro" id="IPR047215">
    <property type="entry name" value="Galactose_mutarotase-like"/>
</dbReference>
<dbReference type="PIRSF" id="PIRSF005096">
    <property type="entry name" value="GALM"/>
    <property type="match status" value="1"/>
</dbReference>
<dbReference type="Pfam" id="PF01263">
    <property type="entry name" value="Aldose_epim"/>
    <property type="match status" value="1"/>
</dbReference>
<dbReference type="InterPro" id="IPR018052">
    <property type="entry name" value="Ald1_epimerase_CS"/>
</dbReference>
<keyword evidence="8" id="KW-0106">Calcium</keyword>
<evidence type="ECO:0000256" key="8">
    <source>
        <dbReference type="ARBA" id="ARBA00022837"/>
    </source>
</evidence>
<protein>
    <recommendedName>
        <fullName evidence="7 11">Aldose 1-epimerase</fullName>
        <ecNumber evidence="6 11">5.1.3.3</ecNumber>
    </recommendedName>
</protein>
<comment type="subunit">
    <text evidence="5">Monomer.</text>
</comment>
<keyword evidence="9 11" id="KW-0413">Isomerase</keyword>
<evidence type="ECO:0000256" key="10">
    <source>
        <dbReference type="ARBA" id="ARBA00023277"/>
    </source>
</evidence>
<dbReference type="InterPro" id="IPR011013">
    <property type="entry name" value="Gal_mutarotase_sf_dom"/>
</dbReference>
<comment type="cofactor">
    <cofactor evidence="2">
        <name>Ca(2+)</name>
        <dbReference type="ChEBI" id="CHEBI:29108"/>
    </cofactor>
</comment>
<dbReference type="Gene3D" id="2.70.98.10">
    <property type="match status" value="1"/>
</dbReference>
<comment type="pathway">
    <text evidence="3 11">Carbohydrate metabolism; hexose metabolism.</text>
</comment>
<dbReference type="RefSeq" id="WP_202103029.1">
    <property type="nucleotide sequence ID" value="NZ_JAERTY010000005.1"/>
</dbReference>
<evidence type="ECO:0000256" key="7">
    <source>
        <dbReference type="ARBA" id="ARBA00014165"/>
    </source>
</evidence>
<dbReference type="InterPro" id="IPR008183">
    <property type="entry name" value="Aldose_1/G6P_1-epimerase"/>
</dbReference>
<comment type="similarity">
    <text evidence="4 11">Belongs to the aldose epimerase family.</text>
</comment>
<dbReference type="EMBL" id="JAERTY010000005">
    <property type="protein sequence ID" value="MBL1409279.1"/>
    <property type="molecule type" value="Genomic_DNA"/>
</dbReference>
<name>A0ABS1R3I8_9SPHI</name>
<evidence type="ECO:0000256" key="6">
    <source>
        <dbReference type="ARBA" id="ARBA00013185"/>
    </source>
</evidence>
<dbReference type="InterPro" id="IPR015443">
    <property type="entry name" value="Aldose_1-epimerase"/>
</dbReference>
<reference evidence="12 13" key="1">
    <citation type="submission" date="2021-01" db="EMBL/GenBank/DDBJ databases">
        <title>C459-1 draft genome sequence.</title>
        <authorList>
            <person name="Zhang X.-F."/>
        </authorList>
    </citation>
    <scope>NUCLEOTIDE SEQUENCE [LARGE SCALE GENOMIC DNA]</scope>
    <source>
        <strain evidence="13">C459-1</strain>
    </source>
</reference>
<evidence type="ECO:0000256" key="2">
    <source>
        <dbReference type="ARBA" id="ARBA00001913"/>
    </source>
</evidence>
<dbReference type="SUPFAM" id="SSF74650">
    <property type="entry name" value="Galactose mutarotase-like"/>
    <property type="match status" value="1"/>
</dbReference>
<dbReference type="NCBIfam" id="NF008277">
    <property type="entry name" value="PRK11055.1"/>
    <property type="match status" value="1"/>
</dbReference>
<evidence type="ECO:0000256" key="5">
    <source>
        <dbReference type="ARBA" id="ARBA00011245"/>
    </source>
</evidence>
<comment type="catalytic activity">
    <reaction evidence="1 11">
        <text>alpha-D-glucose = beta-D-glucose</text>
        <dbReference type="Rhea" id="RHEA:10264"/>
        <dbReference type="ChEBI" id="CHEBI:15903"/>
        <dbReference type="ChEBI" id="CHEBI:17925"/>
        <dbReference type="EC" id="5.1.3.3"/>
    </reaction>
</comment>
<keyword evidence="10 11" id="KW-0119">Carbohydrate metabolism</keyword>
<comment type="caution">
    <text evidence="12">The sequence shown here is derived from an EMBL/GenBank/DDBJ whole genome shotgun (WGS) entry which is preliminary data.</text>
</comment>
<accession>A0ABS1R3I8</accession>
<proteinExistence type="inferred from homology"/>
<organism evidence="12 13">
    <name type="scientific">Sphingobacterium faecale</name>
    <dbReference type="NCBI Taxonomy" id="2803775"/>
    <lineage>
        <taxon>Bacteria</taxon>
        <taxon>Pseudomonadati</taxon>
        <taxon>Bacteroidota</taxon>
        <taxon>Sphingobacteriia</taxon>
        <taxon>Sphingobacteriales</taxon>
        <taxon>Sphingobacteriaceae</taxon>
        <taxon>Sphingobacterium</taxon>
    </lineage>
</organism>
<evidence type="ECO:0000256" key="9">
    <source>
        <dbReference type="ARBA" id="ARBA00023235"/>
    </source>
</evidence>
<evidence type="ECO:0000313" key="12">
    <source>
        <dbReference type="EMBL" id="MBL1409279.1"/>
    </source>
</evidence>
<dbReference type="EC" id="5.1.3.3" evidence="6 11"/>
<dbReference type="PROSITE" id="PS51257">
    <property type="entry name" value="PROKAR_LIPOPROTEIN"/>
    <property type="match status" value="1"/>
</dbReference>
<evidence type="ECO:0000256" key="3">
    <source>
        <dbReference type="ARBA" id="ARBA00005028"/>
    </source>
</evidence>
<sequence length="387" mass="43371">MKNKSSFIGILVFINLLAACQHSRTKKDVYSISTEARMDSTSFAGKVNGKAVQLYELENKNGIQAYFTNFGARIVSLYVPDRDNNFRDIILGFSKATDYNNPKEPYFGAIVGPFANRIAKGTFVLDGNTYNLPINNGINTLHGGFKGVHFANWQVQTVNDSSITFAYTLPDRAEGFPGNISMQVTYLLNDQNELTISYKAQSDKTTVINLTNHAYFNLNGEGSGTILNHQLQLFADKFTPVDSTLIPTGEQKPVHGTAFDFTALKAIGRDINASDQQLHYGKGYDHNFVLKKQTEDKWYKAAHIVGDQSGIVMDIFTQEPGMQFYSGNFMNEQVRLKNGAKDSFRTGFCLEPQHFPDSPNQPNFPSTELPVEKIYQSKSLYRFSVKF</sequence>
<evidence type="ECO:0000313" key="13">
    <source>
        <dbReference type="Proteomes" id="UP000625283"/>
    </source>
</evidence>